<dbReference type="AlphaFoldDB" id="P73702"/>
<dbReference type="PIR" id="S77191">
    <property type="entry name" value="S77191"/>
</dbReference>
<reference evidence="1 2" key="2">
    <citation type="journal article" date="1996" name="DNA Res.">
        <title>Sequence analysis of the genome of the unicellular cyanobacterium Synechocystis sp. strain PCC6803. II. Sequence determination of the entire genome and assignment of potential protein-coding regions.</title>
        <authorList>
            <person name="Kaneko T."/>
            <person name="Sato S."/>
            <person name="Kotani H."/>
            <person name="Tanaka A."/>
            <person name="Asamizu E."/>
            <person name="Nakamura Y."/>
            <person name="Miyajima N."/>
            <person name="Hirosawa M."/>
            <person name="Sugiura M."/>
            <person name="Sasamoto S."/>
            <person name="Kimura T."/>
            <person name="Hosouchi T."/>
            <person name="Matsuno A."/>
            <person name="Muraki A."/>
            <person name="Nakazaki N."/>
            <person name="Naruo K."/>
            <person name="Okumura S."/>
            <person name="Shimpo S."/>
            <person name="Takeuchi C."/>
            <person name="Wada T."/>
            <person name="Watanabe A."/>
            <person name="Yamada M."/>
            <person name="Yasuda M."/>
            <person name="Tabata S."/>
        </authorList>
    </citation>
    <scope>NUCLEOTIDE SEQUENCE [LARGE SCALE GENOMIC DNA]</scope>
    <source>
        <strain evidence="2">ATCC 27184 / PCC 6803 / Kazusa</strain>
    </source>
</reference>
<reference evidence="1 2" key="1">
    <citation type="journal article" date="1995" name="DNA Res.">
        <title>Sequence analysis of the genome of the unicellular cyanobacterium Synechocystis sp. strain PCC6803. I. Sequence features in the 1 Mb region from map positions 64% to 92% of the genome.</title>
        <authorList>
            <person name="Kaneko T."/>
            <person name="Tanaka A."/>
            <person name="Sato S."/>
            <person name="Kotani H."/>
            <person name="Sazuka T."/>
            <person name="Miyajima N."/>
            <person name="Sugiura M."/>
            <person name="Tabata S."/>
        </authorList>
    </citation>
    <scope>NUCLEOTIDE SEQUENCE [LARGE SCALE GENOMIC DNA]</scope>
    <source>
        <strain evidence="2">ATCC 27184 / PCC 6803 / Kazusa</strain>
    </source>
</reference>
<dbReference type="PaxDb" id="1148-1652830"/>
<dbReference type="EnsemblBacteria" id="BAA17749">
    <property type="protein sequence ID" value="BAA17749"/>
    <property type="gene ID" value="BAA17749"/>
</dbReference>
<gene>
    <name evidence="1" type="ordered locus">sll1696</name>
</gene>
<name>P73702_SYNY3</name>
<keyword evidence="2" id="KW-1185">Reference proteome</keyword>
<dbReference type="KEGG" id="syn:sll1696"/>
<protein>
    <submittedName>
        <fullName evidence="1">Sll1696 protein</fullName>
    </submittedName>
</protein>
<accession>P73702</accession>
<sequence>MVFKLNLHARFVFQNLFSPCLAFASLIGLITLQRPALQAPGQSLTEEDYKTLEADEKIDIEILGKIPALGFDNLVADWLYLQFIQYFGDSDARDLVGYGLSPEYFKLVSEKDPLFVNALLRLETSTSIFAGYPKISVELLGKSLEKMPEQFLSPGTAPYYVWRAKGTNELLFLADPQAAKESYKKAVEWARHSQNDENQNFINVTTDSIKFLEKNPDSRKAQIGAWLSILGSSQDAQTFKRVVKEIERLGGKVTVEPGGQISVKVPDDFD</sequence>
<organism evidence="1 2">
    <name type="scientific">Synechocystis sp. (strain ATCC 27184 / PCC 6803 / Kazusa)</name>
    <dbReference type="NCBI Taxonomy" id="1111708"/>
    <lineage>
        <taxon>Bacteria</taxon>
        <taxon>Bacillati</taxon>
        <taxon>Cyanobacteriota</taxon>
        <taxon>Cyanophyceae</taxon>
        <taxon>Synechococcales</taxon>
        <taxon>Merismopediaceae</taxon>
        <taxon>Synechocystis</taxon>
    </lineage>
</organism>
<dbReference type="EMBL" id="BA000022">
    <property type="protein sequence ID" value="BAA17749.1"/>
    <property type="molecule type" value="Genomic_DNA"/>
</dbReference>
<evidence type="ECO:0000313" key="2">
    <source>
        <dbReference type="Proteomes" id="UP000001425"/>
    </source>
</evidence>
<dbReference type="eggNOG" id="COG0457">
    <property type="taxonomic scope" value="Bacteria"/>
</dbReference>
<dbReference type="InParanoid" id="P73702"/>
<dbReference type="STRING" id="1148.gene:10498616"/>
<evidence type="ECO:0000313" key="1">
    <source>
        <dbReference type="EMBL" id="BAA17749.1"/>
    </source>
</evidence>
<dbReference type="IntAct" id="P73702">
    <property type="interactions" value="1"/>
</dbReference>
<dbReference type="Proteomes" id="UP000001425">
    <property type="component" value="Chromosome"/>
</dbReference>
<proteinExistence type="predicted"/>